<feature type="compositionally biased region" description="Basic and acidic residues" evidence="1">
    <location>
        <begin position="54"/>
        <end position="66"/>
    </location>
</feature>
<reference evidence="2" key="1">
    <citation type="journal article" date="2022" name="bioRxiv">
        <title>Sequencing and chromosome-scale assembly of the giantPleurodeles waltlgenome.</title>
        <authorList>
            <person name="Brown T."/>
            <person name="Elewa A."/>
            <person name="Iarovenko S."/>
            <person name="Subramanian E."/>
            <person name="Araus A.J."/>
            <person name="Petzold A."/>
            <person name="Susuki M."/>
            <person name="Suzuki K.-i.T."/>
            <person name="Hayashi T."/>
            <person name="Toyoda A."/>
            <person name="Oliveira C."/>
            <person name="Osipova E."/>
            <person name="Leigh N.D."/>
            <person name="Simon A."/>
            <person name="Yun M.H."/>
        </authorList>
    </citation>
    <scope>NUCLEOTIDE SEQUENCE</scope>
    <source>
        <strain evidence="2">20211129_DDA</strain>
        <tissue evidence="2">Liver</tissue>
    </source>
</reference>
<evidence type="ECO:0000313" key="2">
    <source>
        <dbReference type="EMBL" id="KAJ1213347.1"/>
    </source>
</evidence>
<evidence type="ECO:0000256" key="1">
    <source>
        <dbReference type="SAM" id="MobiDB-lite"/>
    </source>
</evidence>
<accession>A0AAV7WL63</accession>
<dbReference type="EMBL" id="JANPWB010000001">
    <property type="protein sequence ID" value="KAJ1213347.1"/>
    <property type="molecule type" value="Genomic_DNA"/>
</dbReference>
<proteinExistence type="predicted"/>
<dbReference type="Proteomes" id="UP001066276">
    <property type="component" value="Chromosome 1_1"/>
</dbReference>
<feature type="compositionally biased region" description="Basic and acidic residues" evidence="1">
    <location>
        <begin position="1"/>
        <end position="22"/>
    </location>
</feature>
<protein>
    <submittedName>
        <fullName evidence="2">Uncharacterized protein</fullName>
    </submittedName>
</protein>
<name>A0AAV7WL63_PLEWA</name>
<keyword evidence="3" id="KW-1185">Reference proteome</keyword>
<evidence type="ECO:0000313" key="3">
    <source>
        <dbReference type="Proteomes" id="UP001066276"/>
    </source>
</evidence>
<sequence>MRRKATRDPRGHKEKKTQDPMKRSQGSGGEKTWDPRQRQRKSPPRQNPGTEEDSYSRRPGEPKEEVSVPDSHATFLEECG</sequence>
<gene>
    <name evidence="2" type="ORF">NDU88_000985</name>
</gene>
<comment type="caution">
    <text evidence="2">The sequence shown here is derived from an EMBL/GenBank/DDBJ whole genome shotgun (WGS) entry which is preliminary data.</text>
</comment>
<organism evidence="2 3">
    <name type="scientific">Pleurodeles waltl</name>
    <name type="common">Iberian ribbed newt</name>
    <dbReference type="NCBI Taxonomy" id="8319"/>
    <lineage>
        <taxon>Eukaryota</taxon>
        <taxon>Metazoa</taxon>
        <taxon>Chordata</taxon>
        <taxon>Craniata</taxon>
        <taxon>Vertebrata</taxon>
        <taxon>Euteleostomi</taxon>
        <taxon>Amphibia</taxon>
        <taxon>Batrachia</taxon>
        <taxon>Caudata</taxon>
        <taxon>Salamandroidea</taxon>
        <taxon>Salamandridae</taxon>
        <taxon>Pleurodelinae</taxon>
        <taxon>Pleurodeles</taxon>
    </lineage>
</organism>
<dbReference type="AlphaFoldDB" id="A0AAV7WL63"/>
<feature type="region of interest" description="Disordered" evidence="1">
    <location>
        <begin position="1"/>
        <end position="80"/>
    </location>
</feature>